<sequence>MDDVSNQGRMIAEMDQDANVVLEETKDVVVDAKADQDAKVDESIDIQGMQAESQAKIYKIDLDHANKVVTATSTTITAVDVQVPADTTVVAFKLTAAPSRRTKGVVIRDPEEELEAELNRTIDWDKVIDHVKKKAKEDPAVKRYQALKRKPQSEAQARKNMTIYLKNVAGFNMEYFKGMSYDDICPIFEANFNTNFWTFVAVKKVNDVTRLQALVDKKKVMITEATIRDALRLDDAEGVECLPNEEIFIELARICYKKPCTKHMFYKEFFLSQWKFLIHTILQCMSAKRTSWNEFSSSMASAVICLSLGRKFNFSKYIFDSLVRKVDSPLKFYMYPHFIQLMIRKQVGDLSTHTIKYTFPALTQKVFANMRRVGKGFSRVETPLFEGMLVAQEVGKGVADEEHNEGVHAASVVTEGNVSAAHDEVPTADEEPSIPSPTPPTPPPQSYQDIPSTSQVQPTPPQVQPQLPQPQQQPDAGLPMNLLQEGRQVESQPEIYKIDLDHANKVLSMQEDESEPAKVQEVVQVVTTAKLITVVVTAASTTITAVEVPVPTVTIAAAPTLTTAPRRRTKGVVIKDPEESTTTTSTIIYSEAKSKDKGKGILVEVPKPFKNQAQIKQDEKYARELEAELNRTIDWDEVIDHVNKKAKENLVMKRYHALKRKPQTKAQAWKNMMLYLKNVTKEQVNEDESRVLKRINETPTEKAAKRQKLDKEVKELKIHLQIVPNKDDDVYIEATLLARKVLVFGYKIINQNNKPYYKIIRADGTHQLYISFLSLLKNFDREDLEALWSLVKERFATTKPKNFSNDFLLITLGAMFEKPDIHAQIWKNQRSVHGLAKVKSWKRLESCGVQIITFTTTQLILLLERMYPLTRFTLDQMLNVYVFKMKQSKGDNPLAFKINTANERQVPDEFNGGTHIPFGSLEGKSISTPIDTEKPLQKYPDGEDVDVHTYRYALTMNPNIYVSCIKQFWNTIAIKQVNDVTKLQALVDKKKVVVTEAAIREILRLDDAEGVDCLPNEEIFTKLARMGYEKPSTKHTYYKAFFSSQWKFLIHTILQCMSRKFNFSKYIFDSLVQPPSPQPQPQQQAANFPMSLLQEALDACAALTRRVENLKYDKVAQALEITKLKRRVKKLEKGNKGRMIDEIDKDDVVVLMDEKEEDKKVEEAKDETEPAKVQEVVDVVTTAKLITKVVTAASKKEGLVIRDPEEESTTSKIIPAETKSKDKGKRILVEEPKPLKKKQQIEMNEEYARKLHAKLNKDIDSDVAIDHVKLKAKEDPATKEQMEEEENRALQTINKTPAEKAAKRRKLNKEVEDLKIHLEIVPDEDDDVYTKATPLAKKVPVVDYDIIELNNKPYYKIIRANGTHQLYISFLNLTKNFSDDFLLTTLGAMFEKPDALAQVWRNQRTIHGQANVKSWKLLESCEKHTKCLMLLVKNLVLQAKLMLLDNAAKARLLLLSQINVANVILMLSRQS</sequence>
<evidence type="ECO:0000256" key="1">
    <source>
        <dbReference type="SAM" id="MobiDB-lite"/>
    </source>
</evidence>
<evidence type="ECO:0000313" key="2">
    <source>
        <dbReference type="EMBL" id="GEU48994.1"/>
    </source>
</evidence>
<comment type="caution">
    <text evidence="2">The sequence shown here is derived from an EMBL/GenBank/DDBJ whole genome shotgun (WGS) entry which is preliminary data.</text>
</comment>
<proteinExistence type="predicted"/>
<feature type="compositionally biased region" description="Low complexity" evidence="1">
    <location>
        <begin position="464"/>
        <end position="474"/>
    </location>
</feature>
<accession>A0A6L2KMA7</accession>
<feature type="region of interest" description="Disordered" evidence="1">
    <location>
        <begin position="418"/>
        <end position="478"/>
    </location>
</feature>
<reference evidence="2" key="1">
    <citation type="journal article" date="2019" name="Sci. Rep.">
        <title>Draft genome of Tanacetum cinerariifolium, the natural source of mosquito coil.</title>
        <authorList>
            <person name="Yamashiro T."/>
            <person name="Shiraishi A."/>
            <person name="Satake H."/>
            <person name="Nakayama K."/>
        </authorList>
    </citation>
    <scope>NUCLEOTIDE SEQUENCE</scope>
</reference>
<protein>
    <recommendedName>
        <fullName evidence="3">Synaptobrevin, longin-like domain protein</fullName>
    </recommendedName>
</protein>
<gene>
    <name evidence="2" type="ORF">Tci_020972</name>
</gene>
<feature type="compositionally biased region" description="Pro residues" evidence="1">
    <location>
        <begin position="434"/>
        <end position="445"/>
    </location>
</feature>
<feature type="compositionally biased region" description="Low complexity" evidence="1">
    <location>
        <begin position="446"/>
        <end position="457"/>
    </location>
</feature>
<name>A0A6L2KMA7_TANCI</name>
<dbReference type="EMBL" id="BKCJ010002501">
    <property type="protein sequence ID" value="GEU48994.1"/>
    <property type="molecule type" value="Genomic_DNA"/>
</dbReference>
<organism evidence="2">
    <name type="scientific">Tanacetum cinerariifolium</name>
    <name type="common">Dalmatian daisy</name>
    <name type="synonym">Chrysanthemum cinerariifolium</name>
    <dbReference type="NCBI Taxonomy" id="118510"/>
    <lineage>
        <taxon>Eukaryota</taxon>
        <taxon>Viridiplantae</taxon>
        <taxon>Streptophyta</taxon>
        <taxon>Embryophyta</taxon>
        <taxon>Tracheophyta</taxon>
        <taxon>Spermatophyta</taxon>
        <taxon>Magnoliopsida</taxon>
        <taxon>eudicotyledons</taxon>
        <taxon>Gunneridae</taxon>
        <taxon>Pentapetalae</taxon>
        <taxon>asterids</taxon>
        <taxon>campanulids</taxon>
        <taxon>Asterales</taxon>
        <taxon>Asteraceae</taxon>
        <taxon>Asteroideae</taxon>
        <taxon>Anthemideae</taxon>
        <taxon>Anthemidinae</taxon>
        <taxon>Tanacetum</taxon>
    </lineage>
</organism>
<evidence type="ECO:0008006" key="3">
    <source>
        <dbReference type="Google" id="ProtNLM"/>
    </source>
</evidence>